<accession>A0A9Q0J593</accession>
<dbReference type="Pfam" id="PF01535">
    <property type="entry name" value="PPR"/>
    <property type="match status" value="3"/>
</dbReference>
<dbReference type="InterPro" id="IPR046960">
    <property type="entry name" value="PPR_At4g14850-like_plant"/>
</dbReference>
<dbReference type="OrthoDB" id="185373at2759"/>
<evidence type="ECO:0000313" key="3">
    <source>
        <dbReference type="EMBL" id="KAJ4828839.1"/>
    </source>
</evidence>
<evidence type="ECO:0000256" key="1">
    <source>
        <dbReference type="ARBA" id="ARBA00022737"/>
    </source>
</evidence>
<dbReference type="GO" id="GO:0009451">
    <property type="term" value="P:RNA modification"/>
    <property type="evidence" value="ECO:0007669"/>
    <property type="project" value="InterPro"/>
</dbReference>
<name>A0A9Q0J593_9ROSI</name>
<keyword evidence="1" id="KW-0677">Repeat</keyword>
<feature type="repeat" description="PPR" evidence="2">
    <location>
        <begin position="372"/>
        <end position="406"/>
    </location>
</feature>
<feature type="repeat" description="PPR" evidence="2">
    <location>
        <begin position="272"/>
        <end position="306"/>
    </location>
</feature>
<dbReference type="PANTHER" id="PTHR47926:SF405">
    <property type="entry name" value="DYW DOMAIN-CONTAINING PROTEIN"/>
    <property type="match status" value="1"/>
</dbReference>
<gene>
    <name evidence="3" type="ORF">Tsubulata_010496</name>
</gene>
<dbReference type="InterPro" id="IPR046848">
    <property type="entry name" value="E_motif"/>
</dbReference>
<dbReference type="EMBL" id="JAKUCV010006072">
    <property type="protein sequence ID" value="KAJ4828839.1"/>
    <property type="molecule type" value="Genomic_DNA"/>
</dbReference>
<organism evidence="3 4">
    <name type="scientific">Turnera subulata</name>
    <dbReference type="NCBI Taxonomy" id="218843"/>
    <lineage>
        <taxon>Eukaryota</taxon>
        <taxon>Viridiplantae</taxon>
        <taxon>Streptophyta</taxon>
        <taxon>Embryophyta</taxon>
        <taxon>Tracheophyta</taxon>
        <taxon>Spermatophyta</taxon>
        <taxon>Magnoliopsida</taxon>
        <taxon>eudicotyledons</taxon>
        <taxon>Gunneridae</taxon>
        <taxon>Pentapetalae</taxon>
        <taxon>rosids</taxon>
        <taxon>fabids</taxon>
        <taxon>Malpighiales</taxon>
        <taxon>Passifloraceae</taxon>
        <taxon>Turnera</taxon>
    </lineage>
</organism>
<evidence type="ECO:0008006" key="5">
    <source>
        <dbReference type="Google" id="ProtNLM"/>
    </source>
</evidence>
<dbReference type="AlphaFoldDB" id="A0A9Q0J593"/>
<sequence length="606" mass="67346">MRLLPWPKRLRSFLLRSKHERNIAQVHAIITTAGLSTNQDSLAGLVASYARIGSHLYARYVFDKLPHRGAPLWTSMIVAYSRKNLPREVLSLYRRMVNEGVRPDSSTFTVAIKACSSLVDFEAGEEIWRRAAVLGYECDVFVCSSVLNLYAKCGKMEEAKVVFDRMSKRDVVCWTTMITGFVNAGKALEAVDMYGRMQMEGVKGDGVVFLGLVQACAMVGDLKFGGSVHGYMTRRGMAVDDVVLESSILDMYAKNGKLELASRVFKKMSIKNVVSWATLISGFAQNGFATQALEMLVEMQDFGFKPDSVCLLSAASACSQVGYLKMGKSIHGYIVRGLDYQLTSSSALIDMYAKCGALSCAHAIFDQMDSRDVIMWNTIISGYGIHGLGMEALSIFRRMTETNLKPNHATFSSLLSALSHSGLIEEGQYWFDVMVNQYKIQPSEKHYACMVDLFSRAGRVEEAFQLIESMNTTPGVAIWVPLLSGCHSYGKFSIGEVAAKKILESNPDDLGIYSLISNFFSSARKWNEVAILRKNMKKRGTKKVPGYSAVEVNGEHHAFLMEDKRHPQYEDISQALDSLDNEMRANVCSPDLETVAYDVEEEAEGI</sequence>
<dbReference type="Proteomes" id="UP001141552">
    <property type="component" value="Unassembled WGS sequence"/>
</dbReference>
<dbReference type="PROSITE" id="PS51375">
    <property type="entry name" value="PPR"/>
    <property type="match status" value="4"/>
</dbReference>
<dbReference type="PANTHER" id="PTHR47926">
    <property type="entry name" value="PENTATRICOPEPTIDE REPEAT-CONTAINING PROTEIN"/>
    <property type="match status" value="1"/>
</dbReference>
<dbReference type="Pfam" id="PF13041">
    <property type="entry name" value="PPR_2"/>
    <property type="match status" value="3"/>
</dbReference>
<dbReference type="GO" id="GO:0003723">
    <property type="term" value="F:RNA binding"/>
    <property type="evidence" value="ECO:0007669"/>
    <property type="project" value="InterPro"/>
</dbReference>
<feature type="repeat" description="PPR" evidence="2">
    <location>
        <begin position="69"/>
        <end position="103"/>
    </location>
</feature>
<evidence type="ECO:0000313" key="4">
    <source>
        <dbReference type="Proteomes" id="UP001141552"/>
    </source>
</evidence>
<dbReference type="Gene3D" id="1.25.40.10">
    <property type="entry name" value="Tetratricopeptide repeat domain"/>
    <property type="match status" value="4"/>
</dbReference>
<dbReference type="FunFam" id="1.25.40.10:FF:000344">
    <property type="entry name" value="Pentatricopeptide repeat-containing protein"/>
    <property type="match status" value="1"/>
</dbReference>
<feature type="repeat" description="PPR" evidence="2">
    <location>
        <begin position="139"/>
        <end position="173"/>
    </location>
</feature>
<proteinExistence type="predicted"/>
<dbReference type="InterPro" id="IPR011990">
    <property type="entry name" value="TPR-like_helical_dom_sf"/>
</dbReference>
<evidence type="ECO:0000256" key="2">
    <source>
        <dbReference type="PROSITE-ProRule" id="PRU00708"/>
    </source>
</evidence>
<dbReference type="Pfam" id="PF20431">
    <property type="entry name" value="E_motif"/>
    <property type="match status" value="1"/>
</dbReference>
<dbReference type="GO" id="GO:0099402">
    <property type="term" value="P:plant organ development"/>
    <property type="evidence" value="ECO:0007669"/>
    <property type="project" value="UniProtKB-ARBA"/>
</dbReference>
<protein>
    <recommendedName>
        <fullName evidence="5">Pentacotripeptide-repeat region of PRORP domain-containing protein</fullName>
    </recommendedName>
</protein>
<reference evidence="3" key="2">
    <citation type="journal article" date="2023" name="Plants (Basel)">
        <title>Annotation of the Turnera subulata (Passifloraceae) Draft Genome Reveals the S-Locus Evolved after the Divergence of Turneroideae from Passifloroideae in a Stepwise Manner.</title>
        <authorList>
            <person name="Henning P.M."/>
            <person name="Roalson E.H."/>
            <person name="Mir W."/>
            <person name="McCubbin A.G."/>
            <person name="Shore J.S."/>
        </authorList>
    </citation>
    <scope>NUCLEOTIDE SEQUENCE</scope>
    <source>
        <strain evidence="3">F60SS</strain>
    </source>
</reference>
<comment type="caution">
    <text evidence="3">The sequence shown here is derived from an EMBL/GenBank/DDBJ whole genome shotgun (WGS) entry which is preliminary data.</text>
</comment>
<dbReference type="FunFam" id="1.25.40.10:FF:000158">
    <property type="entry name" value="pentatricopeptide repeat-containing protein At2g33680"/>
    <property type="match status" value="1"/>
</dbReference>
<keyword evidence="4" id="KW-1185">Reference proteome</keyword>
<dbReference type="NCBIfam" id="TIGR00756">
    <property type="entry name" value="PPR"/>
    <property type="match status" value="6"/>
</dbReference>
<reference evidence="3" key="1">
    <citation type="submission" date="2022-02" db="EMBL/GenBank/DDBJ databases">
        <authorList>
            <person name="Henning P.M."/>
            <person name="McCubbin A.G."/>
            <person name="Shore J.S."/>
        </authorList>
    </citation>
    <scope>NUCLEOTIDE SEQUENCE</scope>
    <source>
        <strain evidence="3">F60SS</strain>
        <tissue evidence="3">Leaves</tissue>
    </source>
</reference>
<dbReference type="FunFam" id="1.25.40.10:FF:000073">
    <property type="entry name" value="Pentatricopeptide repeat-containing protein chloroplastic"/>
    <property type="match status" value="1"/>
</dbReference>
<dbReference type="InterPro" id="IPR002885">
    <property type="entry name" value="PPR_rpt"/>
</dbReference>